<dbReference type="PANTHER" id="PTHR20881">
    <property type="entry name" value="3-METHYL-2-OXOBUTANOATE HYDROXYMETHYLTRANSFERASE"/>
    <property type="match status" value="1"/>
</dbReference>
<keyword evidence="5" id="KW-0963">Cytoplasm</keyword>
<dbReference type="UniPathway" id="UPA00241"/>
<keyword evidence="5 8" id="KW-0460">Magnesium</keyword>
<evidence type="ECO:0000313" key="10">
    <source>
        <dbReference type="Proteomes" id="UP000070589"/>
    </source>
</evidence>
<dbReference type="GO" id="GO:0005737">
    <property type="term" value="C:cytoplasm"/>
    <property type="evidence" value="ECO:0007669"/>
    <property type="project" value="UniProtKB-SubCell"/>
</dbReference>
<reference evidence="9 10" key="1">
    <citation type="journal article" date="2016" name="Sci. Rep.">
        <title>Metabolic traits of an uncultured archaeal lineage -MSBL1- from brine pools of the Red Sea.</title>
        <authorList>
            <person name="Mwirichia R."/>
            <person name="Alam I."/>
            <person name="Rashid M."/>
            <person name="Vinu M."/>
            <person name="Ba-Alawi W."/>
            <person name="Anthony Kamau A."/>
            <person name="Kamanda Ngugi D."/>
            <person name="Goker M."/>
            <person name="Klenk H.P."/>
            <person name="Bajic V."/>
            <person name="Stingl U."/>
        </authorList>
    </citation>
    <scope>NUCLEOTIDE SEQUENCE [LARGE SCALE GENOMIC DNA]</scope>
    <source>
        <strain evidence="9">SCGC-AAA259D14</strain>
    </source>
</reference>
<dbReference type="InterPro" id="IPR040442">
    <property type="entry name" value="Pyrv_kinase-like_dom_sf"/>
</dbReference>
<dbReference type="PATRIC" id="fig|1698261.3.peg.42"/>
<name>A0A133U964_9EURY</name>
<dbReference type="EC" id="2.1.2.11" evidence="5"/>
<dbReference type="InterPro" id="IPR015813">
    <property type="entry name" value="Pyrv/PenolPyrv_kinase-like_dom"/>
</dbReference>
<evidence type="ECO:0000256" key="6">
    <source>
        <dbReference type="PIRSR" id="PIRSR000388-1"/>
    </source>
</evidence>
<dbReference type="PANTHER" id="PTHR20881:SF0">
    <property type="entry name" value="3-METHYL-2-OXOBUTANOATE HYDROXYMETHYLTRANSFERASE"/>
    <property type="match status" value="1"/>
</dbReference>
<dbReference type="NCBIfam" id="TIGR00222">
    <property type="entry name" value="panB"/>
    <property type="match status" value="1"/>
</dbReference>
<dbReference type="GO" id="GO:0015937">
    <property type="term" value="P:coenzyme A biosynthetic process"/>
    <property type="evidence" value="ECO:0007669"/>
    <property type="project" value="UniProtKB-UniRule"/>
</dbReference>
<organism evidence="9 10">
    <name type="scientific">candidate division MSBL1 archaeon SCGC-AAA259D14</name>
    <dbReference type="NCBI Taxonomy" id="1698261"/>
    <lineage>
        <taxon>Archaea</taxon>
        <taxon>Methanobacteriati</taxon>
        <taxon>Methanobacteriota</taxon>
        <taxon>candidate division MSBL1</taxon>
    </lineage>
</organism>
<evidence type="ECO:0000256" key="3">
    <source>
        <dbReference type="ARBA" id="ARBA00022679"/>
    </source>
</evidence>
<dbReference type="GO" id="GO:0003864">
    <property type="term" value="F:3-methyl-2-oxobutanoate hydroxymethyltransferase activity"/>
    <property type="evidence" value="ECO:0007669"/>
    <property type="project" value="UniProtKB-UniRule"/>
</dbReference>
<keyword evidence="10" id="KW-1185">Reference proteome</keyword>
<feature type="binding site" evidence="5 8">
    <location>
        <position position="117"/>
    </location>
    <ligand>
        <name>Mg(2+)</name>
        <dbReference type="ChEBI" id="CHEBI:18420"/>
    </ligand>
</feature>
<sequence>MNKKITPGKLREMKEEGEKITMITAYDYPSAKVLERTEIDSVLVGDSVGNTVLGYENTMPVTMEEMIRHTKAVSRELERPLLIADMPFLSYQTSVEDAVRNAGRFIKETGAQAVKVEGGSEFFDQIRRIIDAGVPVLGHLGLTPQRIHQFGGYQPRGRTVEEAKKIYDDAQKLEEVGVFGLVLESIPKELGRKVTEKTDIPTIGIGAGPHCDGQVLVFHDLLGWTEFSPKFLKKYADLISTIEEAVNGYIEEVKSVDFPTSEHSYEMDEEILKELMDYLD</sequence>
<keyword evidence="9" id="KW-0489">Methyltransferase</keyword>
<evidence type="ECO:0000256" key="8">
    <source>
        <dbReference type="PIRSR" id="PIRSR000388-3"/>
    </source>
</evidence>
<feature type="binding site" evidence="5 7">
    <location>
        <position position="85"/>
    </location>
    <ligand>
        <name>3-methyl-2-oxobutanoate</name>
        <dbReference type="ChEBI" id="CHEBI:11851"/>
    </ligand>
</feature>
<dbReference type="GO" id="GO:0000287">
    <property type="term" value="F:magnesium ion binding"/>
    <property type="evidence" value="ECO:0007669"/>
    <property type="project" value="TreeGrafter"/>
</dbReference>
<dbReference type="PIRSF" id="PIRSF000388">
    <property type="entry name" value="Pantoate_hydroxy_MeTrfase"/>
    <property type="match status" value="1"/>
</dbReference>
<gene>
    <name evidence="5" type="primary">panB</name>
    <name evidence="9" type="ORF">AKJ62_00175</name>
</gene>
<comment type="similarity">
    <text evidence="2 5">Belongs to the PanB family.</text>
</comment>
<comment type="function">
    <text evidence="5">Catalyzes the reversible reaction in which hydroxymethyl group from 5,10-methylenetetrahydrofolate is transferred onto alpha-ketoisovalerate to form ketopantoate.</text>
</comment>
<dbReference type="SUPFAM" id="SSF51621">
    <property type="entry name" value="Phosphoenolpyruvate/pyruvate domain"/>
    <property type="match status" value="1"/>
</dbReference>
<feature type="binding site" evidence="5 7">
    <location>
        <begin position="46"/>
        <end position="47"/>
    </location>
    <ligand>
        <name>3-methyl-2-oxobutanoate</name>
        <dbReference type="ChEBI" id="CHEBI:11851"/>
    </ligand>
</feature>
<dbReference type="AlphaFoldDB" id="A0A133U964"/>
<evidence type="ECO:0000256" key="5">
    <source>
        <dbReference type="HAMAP-Rule" id="MF_00156"/>
    </source>
</evidence>
<dbReference type="Proteomes" id="UP000070589">
    <property type="component" value="Unassembled WGS sequence"/>
</dbReference>
<comment type="caution">
    <text evidence="9">The sequence shown here is derived from an EMBL/GenBank/DDBJ whole genome shotgun (WGS) entry which is preliminary data.</text>
</comment>
<dbReference type="GO" id="GO:0008168">
    <property type="term" value="F:methyltransferase activity"/>
    <property type="evidence" value="ECO:0007669"/>
    <property type="project" value="UniProtKB-KW"/>
</dbReference>
<feature type="binding site" evidence="5 8">
    <location>
        <position position="46"/>
    </location>
    <ligand>
        <name>Mg(2+)</name>
        <dbReference type="ChEBI" id="CHEBI:18420"/>
    </ligand>
</feature>
<comment type="cofactor">
    <cofactor evidence="5 8">
        <name>Mg(2+)</name>
        <dbReference type="ChEBI" id="CHEBI:18420"/>
    </cofactor>
    <text evidence="5 8">Binds 1 Mg(2+) ion per subunit.</text>
</comment>
<evidence type="ECO:0000256" key="2">
    <source>
        <dbReference type="ARBA" id="ARBA00008676"/>
    </source>
</evidence>
<comment type="pathway">
    <text evidence="1">Cofactor biosynthesis; (R)-pantothenate biosynthesis; (R)-pantoate from 3-methyl-2-oxobutanoate: step 1/2.</text>
</comment>
<dbReference type="HAMAP" id="MF_00156">
    <property type="entry name" value="PanB"/>
    <property type="match status" value="1"/>
</dbReference>
<keyword evidence="5 8" id="KW-0479">Metal-binding</keyword>
<accession>A0A133U964</accession>
<protein>
    <recommendedName>
        <fullName evidence="5">3-methyl-2-oxobutanoate hydroxymethyltransferase</fullName>
        <ecNumber evidence="5">2.1.2.11</ecNumber>
    </recommendedName>
    <alternativeName>
        <fullName evidence="5">Ketopantoate hydroxymethyltransferase</fullName>
        <shortName evidence="5">KPHMT</shortName>
    </alternativeName>
</protein>
<dbReference type="GO" id="GO:0015940">
    <property type="term" value="P:pantothenate biosynthetic process"/>
    <property type="evidence" value="ECO:0007669"/>
    <property type="project" value="UniProtKB-UniRule"/>
</dbReference>
<dbReference type="CDD" id="cd06557">
    <property type="entry name" value="KPHMT-like"/>
    <property type="match status" value="1"/>
</dbReference>
<comment type="catalytic activity">
    <reaction evidence="5">
        <text>(6R)-5,10-methylene-5,6,7,8-tetrahydrofolate + 3-methyl-2-oxobutanoate + H2O = 2-dehydropantoate + (6S)-5,6,7,8-tetrahydrofolate</text>
        <dbReference type="Rhea" id="RHEA:11824"/>
        <dbReference type="ChEBI" id="CHEBI:11561"/>
        <dbReference type="ChEBI" id="CHEBI:11851"/>
        <dbReference type="ChEBI" id="CHEBI:15377"/>
        <dbReference type="ChEBI" id="CHEBI:15636"/>
        <dbReference type="ChEBI" id="CHEBI:57453"/>
        <dbReference type="EC" id="2.1.2.11"/>
    </reaction>
</comment>
<dbReference type="InterPro" id="IPR003700">
    <property type="entry name" value="Pantoate_hydroxy_MeTrfase"/>
</dbReference>
<evidence type="ECO:0000256" key="4">
    <source>
        <dbReference type="ARBA" id="ARBA00022993"/>
    </source>
</evidence>
<comment type="subcellular location">
    <subcellularLocation>
        <location evidence="5">Cytoplasm</location>
    </subcellularLocation>
</comment>
<feature type="binding site" evidence="5 8">
    <location>
        <position position="85"/>
    </location>
    <ligand>
        <name>Mg(2+)</name>
        <dbReference type="ChEBI" id="CHEBI:18420"/>
    </ligand>
</feature>
<dbReference type="NCBIfam" id="NF001452">
    <property type="entry name" value="PRK00311.1"/>
    <property type="match status" value="1"/>
</dbReference>
<feature type="active site" description="Proton acceptor" evidence="5 6">
    <location>
        <position position="184"/>
    </location>
</feature>
<comment type="subunit">
    <text evidence="5">Homodecamer; pentamer of dimers.</text>
</comment>
<dbReference type="Gene3D" id="3.20.20.60">
    <property type="entry name" value="Phosphoenolpyruvate-binding domains"/>
    <property type="match status" value="1"/>
</dbReference>
<evidence type="ECO:0000313" key="9">
    <source>
        <dbReference type="EMBL" id="KXA90730.1"/>
    </source>
</evidence>
<comment type="pathway">
    <text evidence="5">Cofactor biosynthesis; coenzyme A biosynthesis.</text>
</comment>
<keyword evidence="4 5" id="KW-0173">Coenzyme A biosynthesis</keyword>
<feature type="binding site" evidence="5 7">
    <location>
        <position position="115"/>
    </location>
    <ligand>
        <name>3-methyl-2-oxobutanoate</name>
        <dbReference type="ChEBI" id="CHEBI:11851"/>
    </ligand>
</feature>
<evidence type="ECO:0000256" key="7">
    <source>
        <dbReference type="PIRSR" id="PIRSR000388-2"/>
    </source>
</evidence>
<proteinExistence type="inferred from homology"/>
<keyword evidence="3 5" id="KW-0808">Transferase</keyword>
<dbReference type="EMBL" id="LHXL01000001">
    <property type="protein sequence ID" value="KXA90730.1"/>
    <property type="molecule type" value="Genomic_DNA"/>
</dbReference>
<evidence type="ECO:0000256" key="1">
    <source>
        <dbReference type="ARBA" id="ARBA00005033"/>
    </source>
</evidence>
<dbReference type="GO" id="GO:0032259">
    <property type="term" value="P:methylation"/>
    <property type="evidence" value="ECO:0007669"/>
    <property type="project" value="UniProtKB-KW"/>
</dbReference>
<dbReference type="FunFam" id="3.20.20.60:FF:000003">
    <property type="entry name" value="3-methyl-2-oxobutanoate hydroxymethyltransferase"/>
    <property type="match status" value="1"/>
</dbReference>
<dbReference type="Pfam" id="PF02548">
    <property type="entry name" value="Pantoate_transf"/>
    <property type="match status" value="1"/>
</dbReference>